<dbReference type="RefSeq" id="WP_160739163.1">
    <property type="nucleotide sequence ID" value="NZ_WTYQ01000002.1"/>
</dbReference>
<feature type="transmembrane region" description="Helical" evidence="6">
    <location>
        <begin position="40"/>
        <end position="68"/>
    </location>
</feature>
<name>A0A845A9S9_9SPHN</name>
<dbReference type="EMBL" id="WTYQ01000002">
    <property type="protein sequence ID" value="MXP26013.1"/>
    <property type="molecule type" value="Genomic_DNA"/>
</dbReference>
<keyword evidence="5 6" id="KW-0472">Membrane</keyword>
<reference evidence="7 8" key="1">
    <citation type="submission" date="2019-12" db="EMBL/GenBank/DDBJ databases">
        <title>Genomic-based taxomic classification of the family Erythrobacteraceae.</title>
        <authorList>
            <person name="Xu L."/>
        </authorList>
    </citation>
    <scope>NUCLEOTIDE SEQUENCE [LARGE SCALE GENOMIC DNA]</scope>
    <source>
        <strain evidence="7 8">DSM 18604</strain>
    </source>
</reference>
<dbReference type="OrthoDB" id="9804822at2"/>
<dbReference type="Pfam" id="PF01810">
    <property type="entry name" value="LysE"/>
    <property type="match status" value="1"/>
</dbReference>
<evidence type="ECO:0000313" key="8">
    <source>
        <dbReference type="Proteomes" id="UP000460561"/>
    </source>
</evidence>
<evidence type="ECO:0000256" key="2">
    <source>
        <dbReference type="ARBA" id="ARBA00022475"/>
    </source>
</evidence>
<keyword evidence="3 6" id="KW-0812">Transmembrane</keyword>
<feature type="transmembrane region" description="Helical" evidence="6">
    <location>
        <begin position="74"/>
        <end position="93"/>
    </location>
</feature>
<evidence type="ECO:0000256" key="3">
    <source>
        <dbReference type="ARBA" id="ARBA00022692"/>
    </source>
</evidence>
<proteinExistence type="predicted"/>
<dbReference type="InterPro" id="IPR001123">
    <property type="entry name" value="LeuE-type"/>
</dbReference>
<dbReference type="Proteomes" id="UP000460561">
    <property type="component" value="Unassembled WGS sequence"/>
</dbReference>
<dbReference type="PANTHER" id="PTHR30086:SF20">
    <property type="entry name" value="ARGININE EXPORTER PROTEIN ARGO-RELATED"/>
    <property type="match status" value="1"/>
</dbReference>
<comment type="subcellular location">
    <subcellularLocation>
        <location evidence="1">Cell membrane</location>
        <topology evidence="1">Multi-pass membrane protein</topology>
    </subcellularLocation>
</comment>
<feature type="transmembrane region" description="Helical" evidence="6">
    <location>
        <begin position="6"/>
        <end position="28"/>
    </location>
</feature>
<sequence length="209" mass="22521">MSLHSWWLFAISVFLLSATPGPNMLHILSRSVEMGIKRTTAAMAGCLTAMILVLAGSAAGLSTMLLALPGAFEVLRYAGIAYLLWLGIKSWRAKIAPIDVGSDELPASHSLAKLYSGGFAIAVSNPKLILFAAAFFPQFLNPAAPQLPQFAVLIGTFVVIEVFWYGVYAMGGKSLARVLRQPSMKRMFNRMTGVIFIGFGLALLKAKPQ</sequence>
<keyword evidence="4 6" id="KW-1133">Transmembrane helix</keyword>
<accession>A0A845A9S9</accession>
<gene>
    <name evidence="7" type="ORF">GRI39_08155</name>
</gene>
<keyword evidence="8" id="KW-1185">Reference proteome</keyword>
<evidence type="ECO:0000256" key="6">
    <source>
        <dbReference type="SAM" id="Phobius"/>
    </source>
</evidence>
<dbReference type="PANTHER" id="PTHR30086">
    <property type="entry name" value="ARGININE EXPORTER PROTEIN ARGO"/>
    <property type="match status" value="1"/>
</dbReference>
<evidence type="ECO:0000256" key="1">
    <source>
        <dbReference type="ARBA" id="ARBA00004651"/>
    </source>
</evidence>
<protein>
    <submittedName>
        <fullName evidence="7">LysE family transporter</fullName>
    </submittedName>
</protein>
<dbReference type="PIRSF" id="PIRSF006324">
    <property type="entry name" value="LeuE"/>
    <property type="match status" value="1"/>
</dbReference>
<feature type="transmembrane region" description="Helical" evidence="6">
    <location>
        <begin position="148"/>
        <end position="167"/>
    </location>
</feature>
<dbReference type="AlphaFoldDB" id="A0A845A9S9"/>
<dbReference type="GO" id="GO:0015171">
    <property type="term" value="F:amino acid transmembrane transporter activity"/>
    <property type="evidence" value="ECO:0007669"/>
    <property type="project" value="TreeGrafter"/>
</dbReference>
<dbReference type="GO" id="GO:0005886">
    <property type="term" value="C:plasma membrane"/>
    <property type="evidence" value="ECO:0007669"/>
    <property type="project" value="UniProtKB-SubCell"/>
</dbReference>
<organism evidence="7 8">
    <name type="scientific">Altericroceibacterium indicum</name>
    <dbReference type="NCBI Taxonomy" id="374177"/>
    <lineage>
        <taxon>Bacteria</taxon>
        <taxon>Pseudomonadati</taxon>
        <taxon>Pseudomonadota</taxon>
        <taxon>Alphaproteobacteria</taxon>
        <taxon>Sphingomonadales</taxon>
        <taxon>Erythrobacteraceae</taxon>
        <taxon>Altericroceibacterium</taxon>
    </lineage>
</organism>
<evidence type="ECO:0000313" key="7">
    <source>
        <dbReference type="EMBL" id="MXP26013.1"/>
    </source>
</evidence>
<evidence type="ECO:0000256" key="5">
    <source>
        <dbReference type="ARBA" id="ARBA00023136"/>
    </source>
</evidence>
<feature type="transmembrane region" description="Helical" evidence="6">
    <location>
        <begin position="188"/>
        <end position="206"/>
    </location>
</feature>
<evidence type="ECO:0000256" key="4">
    <source>
        <dbReference type="ARBA" id="ARBA00022989"/>
    </source>
</evidence>
<keyword evidence="2" id="KW-1003">Cell membrane</keyword>
<comment type="caution">
    <text evidence="7">The sequence shown here is derived from an EMBL/GenBank/DDBJ whole genome shotgun (WGS) entry which is preliminary data.</text>
</comment>
<feature type="transmembrane region" description="Helical" evidence="6">
    <location>
        <begin position="114"/>
        <end position="136"/>
    </location>
</feature>